<sequence length="406" mass="46768">LLRRLKHQVLVPCRGACSVFSLHDSLRRCVFVITYQRQTVVMQIGIAVNVLIIETSCTKNSLSLAMVRLIDKVLRGSNEEVRTQTDIISRLYGESVAKNPSIYRFLVKKVETVVNVTSDSRNEETQSTDENLINLLKAIDMCRVELTTHFLCQFLLNFITCCKSSASTTRQRHIIRLNGTNLLIKRLMLYMKGSEYCPNVDVICSILILLFARDKLFCLKARLCGLISLFQKNLLSIAKDRRISVMQVCCCSIRSVPNARIFGKNENLMSDLIKAIVDFSDAEIVVRLMEILYIIIKFISHIFAENSVIMTILESNDILNILTRQFKKYFKPRFCSSEFVDLEICLFTLASLRNLTKLRRNRERLKETGALQIFYSAISTIYNYEEYGSDFASKKYYMKVQVMSDF</sequence>
<proteinExistence type="predicted"/>
<organism evidence="1">
    <name type="scientific">Thelazia callipaeda</name>
    <name type="common">Oriental eyeworm</name>
    <name type="synonym">Parasitic nematode</name>
    <dbReference type="NCBI Taxonomy" id="103827"/>
    <lineage>
        <taxon>Eukaryota</taxon>
        <taxon>Metazoa</taxon>
        <taxon>Ecdysozoa</taxon>
        <taxon>Nematoda</taxon>
        <taxon>Chromadorea</taxon>
        <taxon>Rhabditida</taxon>
        <taxon>Spirurina</taxon>
        <taxon>Spiruromorpha</taxon>
        <taxon>Thelazioidea</taxon>
        <taxon>Thelaziidae</taxon>
        <taxon>Thelazia</taxon>
    </lineage>
</organism>
<name>A0A0N5D4P7_THECL</name>
<reference evidence="1" key="1">
    <citation type="submission" date="2017-02" db="UniProtKB">
        <authorList>
            <consortium name="WormBaseParasite"/>
        </authorList>
    </citation>
    <scope>IDENTIFICATION</scope>
</reference>
<protein>
    <submittedName>
        <fullName evidence="1">Armadillo repeat-containing protein 5</fullName>
    </submittedName>
</protein>
<dbReference type="Pfam" id="PF25571">
    <property type="entry name" value="TPR_CCP1_N"/>
    <property type="match status" value="1"/>
</dbReference>
<dbReference type="AlphaFoldDB" id="A0A0N5D4P7"/>
<dbReference type="WBParaSite" id="TCLT_0000795201-mRNA-1">
    <property type="protein sequence ID" value="TCLT_0000795201-mRNA-1"/>
    <property type="gene ID" value="TCLT_0000795201"/>
</dbReference>
<evidence type="ECO:0000313" key="1">
    <source>
        <dbReference type="WBParaSite" id="TCLT_0000795201-mRNA-1"/>
    </source>
</evidence>
<accession>A0A0N5D4P7</accession>